<dbReference type="InterPro" id="IPR027417">
    <property type="entry name" value="P-loop_NTPase"/>
</dbReference>
<reference evidence="12 13" key="1">
    <citation type="journal article" date="2020" name="Int. J. Syst. Evol. Microbiol.">
        <title>Paraburkholderia madseniana sp. nov., a phenolic acid-degrading bacterium isolated from acidic forest soil.</title>
        <authorList>
            <person name="Wilhelm R.C."/>
            <person name="Murphy S.J.L."/>
            <person name="Feriancek N.M."/>
            <person name="Karasz D.C."/>
            <person name="DeRito C.M."/>
            <person name="Newman J.D."/>
            <person name="Buckley D.H."/>
        </authorList>
    </citation>
    <scope>NUCLEOTIDE SEQUENCE [LARGE SCALE GENOMIC DNA]</scope>
    <source>
        <strain evidence="12 13">RP11</strain>
    </source>
</reference>
<dbReference type="AlphaFoldDB" id="A0A6N6W2H8"/>
<dbReference type="EC" id="6.3.5.11" evidence="9"/>
<dbReference type="CDD" id="cd03130">
    <property type="entry name" value="GATase1_CobB"/>
    <property type="match status" value="1"/>
</dbReference>
<comment type="catalytic activity">
    <reaction evidence="9">
        <text>cob(II)yrinate + 2 L-glutamine + 2 ATP + 2 H2O = cob(II)yrinate a,c diamide + 2 L-glutamate + 2 ADP + 2 phosphate + 2 H(+)</text>
        <dbReference type="Rhea" id="RHEA:26289"/>
        <dbReference type="ChEBI" id="CHEBI:15377"/>
        <dbReference type="ChEBI" id="CHEBI:15378"/>
        <dbReference type="ChEBI" id="CHEBI:29985"/>
        <dbReference type="ChEBI" id="CHEBI:30616"/>
        <dbReference type="ChEBI" id="CHEBI:43474"/>
        <dbReference type="ChEBI" id="CHEBI:58359"/>
        <dbReference type="ChEBI" id="CHEBI:58537"/>
        <dbReference type="ChEBI" id="CHEBI:58894"/>
        <dbReference type="ChEBI" id="CHEBI:456216"/>
        <dbReference type="EC" id="6.3.5.11"/>
    </reaction>
</comment>
<dbReference type="InterPro" id="IPR011698">
    <property type="entry name" value="GATase_3"/>
</dbReference>
<keyword evidence="6 9" id="KW-0067">ATP-binding</keyword>
<feature type="domain" description="CobQ/CobB/MinD/ParA nucleotide binding" evidence="10">
    <location>
        <begin position="8"/>
        <end position="183"/>
    </location>
</feature>
<proteinExistence type="inferred from homology"/>
<comment type="pathway">
    <text evidence="9">Cofactor biosynthesis; adenosylcobalamin biosynthesis; cob(II)yrinate a,c-diamide from sirohydrochlorin (anaerobic route): step 10/10.</text>
</comment>
<dbReference type="PANTHER" id="PTHR43873:SF1">
    <property type="entry name" value="COBYRINATE A,C-DIAMIDE SYNTHASE"/>
    <property type="match status" value="1"/>
</dbReference>
<dbReference type="RefSeq" id="WP_154566993.1">
    <property type="nucleotide sequence ID" value="NZ_VOSW01000133.1"/>
</dbReference>
<evidence type="ECO:0000259" key="11">
    <source>
        <dbReference type="Pfam" id="PF07685"/>
    </source>
</evidence>
<comment type="cofactor">
    <cofactor evidence="1 9">
        <name>Mg(2+)</name>
        <dbReference type="ChEBI" id="CHEBI:18420"/>
    </cofactor>
</comment>
<dbReference type="GO" id="GO:0005524">
    <property type="term" value="F:ATP binding"/>
    <property type="evidence" value="ECO:0007669"/>
    <property type="project" value="UniProtKB-UniRule"/>
</dbReference>
<keyword evidence="4 9" id="KW-0436">Ligase</keyword>
<dbReference type="OrthoDB" id="9764035at2"/>
<comment type="similarity">
    <text evidence="2">Belongs to the CobB/CobQ family. CobQ subfamily.</text>
</comment>
<dbReference type="PROSITE" id="PS51274">
    <property type="entry name" value="GATASE_COBBQ"/>
    <property type="match status" value="1"/>
</dbReference>
<feature type="domain" description="CobB/CobQ-like glutamine amidotransferase" evidence="11">
    <location>
        <begin position="237"/>
        <end position="418"/>
    </location>
</feature>
<evidence type="ECO:0000256" key="2">
    <source>
        <dbReference type="ARBA" id="ARBA00006205"/>
    </source>
</evidence>
<gene>
    <name evidence="9" type="primary">cbiA</name>
    <name evidence="12" type="ORF">FSO04_40265</name>
</gene>
<dbReference type="UniPathway" id="UPA00148">
    <property type="reaction ID" value="UER00231"/>
</dbReference>
<dbReference type="Pfam" id="PF07685">
    <property type="entry name" value="GATase_3"/>
    <property type="match status" value="1"/>
</dbReference>
<name>A0A6N6W2H8_9BURK</name>
<comment type="similarity">
    <text evidence="9">Belongs to the CobB/CbiA family.</text>
</comment>
<dbReference type="Proteomes" id="UP000463700">
    <property type="component" value="Unassembled WGS sequence"/>
</dbReference>
<dbReference type="InterPro" id="IPR004484">
    <property type="entry name" value="CbiA/CobB_synth"/>
</dbReference>
<comment type="domain">
    <text evidence="9">Comprises of two domains. The C-terminal domain contains the binding site for glutamine and catalyzes the hydrolysis of this substrate to glutamate and ammonia. The N-terminal domain is anticipated to bind ATP and cobyrinate and catalyzes the ultimate synthesis of the diamide product. The ammonia produced via the glutaminase domain is probably translocated to the adjacent domain via a molecular tunnel, where it reacts with an activated intermediate.</text>
</comment>
<dbReference type="InterPro" id="IPR002586">
    <property type="entry name" value="CobQ/CobB/MinD/ParA_Nub-bd_dom"/>
</dbReference>
<comment type="function">
    <text evidence="9">Catalyzes the ATP-dependent amidation of the two carboxylate groups at positions a and c of cobyrinate, using either L-glutamine or ammonia as the nitrogen source.</text>
</comment>
<dbReference type="Gene3D" id="3.40.50.880">
    <property type="match status" value="1"/>
</dbReference>
<keyword evidence="7 9" id="KW-0460">Magnesium</keyword>
<evidence type="ECO:0000256" key="9">
    <source>
        <dbReference type="HAMAP-Rule" id="MF_00027"/>
    </source>
</evidence>
<feature type="active site" description="Nucleophile" evidence="9">
    <location>
        <position position="320"/>
    </location>
</feature>
<dbReference type="SUPFAM" id="SSF52540">
    <property type="entry name" value="P-loop containing nucleoside triphosphate hydrolases"/>
    <property type="match status" value="1"/>
</dbReference>
<dbReference type="EMBL" id="VOSW01000133">
    <property type="protein sequence ID" value="KAE8754329.1"/>
    <property type="molecule type" value="Genomic_DNA"/>
</dbReference>
<keyword evidence="8 9" id="KW-0315">Glutamine amidotransferase</keyword>
<comment type="miscellaneous">
    <text evidence="9">The a and c carboxylates of cobyrinate are activated for nucleophilic attack via formation of a phosphorylated intermediate by ATP. CbiA catalyzes first the amidation of the c-carboxylate, and then that of the a-carboxylate.</text>
</comment>
<keyword evidence="3 9" id="KW-0169">Cobalamin biosynthesis</keyword>
<organism evidence="12 13">
    <name type="scientific">Paraburkholderia madseniana</name>
    <dbReference type="NCBI Taxonomy" id="2599607"/>
    <lineage>
        <taxon>Bacteria</taxon>
        <taxon>Pseudomonadati</taxon>
        <taxon>Pseudomonadota</taxon>
        <taxon>Betaproteobacteria</taxon>
        <taxon>Burkholderiales</taxon>
        <taxon>Burkholderiaceae</taxon>
        <taxon>Paraburkholderia</taxon>
    </lineage>
</organism>
<dbReference type="InterPro" id="IPR029062">
    <property type="entry name" value="Class_I_gatase-like"/>
</dbReference>
<evidence type="ECO:0000256" key="3">
    <source>
        <dbReference type="ARBA" id="ARBA00022573"/>
    </source>
</evidence>
<evidence type="ECO:0000313" key="12">
    <source>
        <dbReference type="EMBL" id="KAE8754329.1"/>
    </source>
</evidence>
<evidence type="ECO:0000256" key="1">
    <source>
        <dbReference type="ARBA" id="ARBA00001946"/>
    </source>
</evidence>
<evidence type="ECO:0000256" key="7">
    <source>
        <dbReference type="ARBA" id="ARBA00022842"/>
    </source>
</evidence>
<accession>A0A6N6W2H8</accession>
<evidence type="ECO:0000256" key="6">
    <source>
        <dbReference type="ARBA" id="ARBA00022840"/>
    </source>
</evidence>
<feature type="site" description="Increases nucleophilicity of active site Cys" evidence="9">
    <location>
        <position position="413"/>
    </location>
</feature>
<keyword evidence="5 9" id="KW-0547">Nucleotide-binding</keyword>
<evidence type="ECO:0000256" key="4">
    <source>
        <dbReference type="ARBA" id="ARBA00022598"/>
    </source>
</evidence>
<evidence type="ECO:0000259" key="10">
    <source>
        <dbReference type="Pfam" id="PF01656"/>
    </source>
</evidence>
<dbReference type="Gene3D" id="3.40.50.300">
    <property type="entry name" value="P-loop containing nucleotide triphosphate hydrolases"/>
    <property type="match status" value="2"/>
</dbReference>
<comment type="caution">
    <text evidence="12">The sequence shown here is derived from an EMBL/GenBank/DDBJ whole genome shotgun (WGS) entry which is preliminary data.</text>
</comment>
<dbReference type="NCBIfam" id="NF002204">
    <property type="entry name" value="PRK01077.1"/>
    <property type="match status" value="1"/>
</dbReference>
<dbReference type="Pfam" id="PF01656">
    <property type="entry name" value="CbiA"/>
    <property type="match status" value="1"/>
</dbReference>
<evidence type="ECO:0000256" key="8">
    <source>
        <dbReference type="ARBA" id="ARBA00022962"/>
    </source>
</evidence>
<dbReference type="PANTHER" id="PTHR43873">
    <property type="entry name" value="COBYRINATE A,C-DIAMIDE SYNTHASE"/>
    <property type="match status" value="1"/>
</dbReference>
<protein>
    <recommendedName>
        <fullName evidence="9">Cobyrinate a,c-diamide synthase</fullName>
        <ecNumber evidence="9">6.3.5.11</ecNumber>
    </recommendedName>
    <alternativeName>
        <fullName evidence="9">Cobyrinic acid a,c-diamide synthetase</fullName>
    </alternativeName>
</protein>
<evidence type="ECO:0000256" key="5">
    <source>
        <dbReference type="ARBA" id="ARBA00022741"/>
    </source>
</evidence>
<dbReference type="SUPFAM" id="SSF52317">
    <property type="entry name" value="Class I glutamine amidotransferase-like"/>
    <property type="match status" value="1"/>
</dbReference>
<dbReference type="CDD" id="cd05388">
    <property type="entry name" value="CobB_N"/>
    <property type="match status" value="1"/>
</dbReference>
<dbReference type="GO" id="GO:0009236">
    <property type="term" value="P:cobalamin biosynthetic process"/>
    <property type="evidence" value="ECO:0007669"/>
    <property type="project" value="UniProtKB-UniRule"/>
</dbReference>
<dbReference type="GO" id="GO:0042242">
    <property type="term" value="F:cobyrinic acid a,c-diamide synthase activity"/>
    <property type="evidence" value="ECO:0007669"/>
    <property type="project" value="UniProtKB-UniRule"/>
</dbReference>
<dbReference type="HAMAP" id="MF_00027">
    <property type="entry name" value="CobB_CbiA"/>
    <property type="match status" value="1"/>
</dbReference>
<sequence length="432" mass="45993">MSACPALFISAPASGQGKTTITAGLARYHRRQGRRVRVFKTGPDFLDPMILARASGAPVLSLDLWMVGESACRNLLAQAAAEADLILIEGVMGLFDGTPSSADLATTFGVPVLAVISAKAMAQTFGAVAFGLAQFRTEVPFYGVLANRVGSPRHAQMLEETLPPDLRWCGHISGNDEIELPDRHLGLHQAAEIDDLDTRLDRAADALAQTALAKLPPPVEFGTPIEEAPPRLLEGKRIAIARDAAFSFIYPANVTLLATLGAHIDYFSPLADEALPEHADALYLPGGYPELHAELLARNLRSAATILAHAAAGKPVVAECGGMLYLLEQLTDTGGTTTPMLGLLPGHATMQTRFTALGMQQIDSLHGSMTGHTFHYSKLTTPLTPLRSATRPNNDAPGEAVFRAGSIVATYMHAYWPSNPAFTAALFHGEAF</sequence>
<evidence type="ECO:0000313" key="13">
    <source>
        <dbReference type="Proteomes" id="UP000463700"/>
    </source>
</evidence>